<dbReference type="GO" id="GO:0005886">
    <property type="term" value="C:plasma membrane"/>
    <property type="evidence" value="ECO:0007669"/>
    <property type="project" value="UniProtKB-SubCell"/>
</dbReference>
<keyword evidence="11" id="KW-1185">Reference proteome</keyword>
<evidence type="ECO:0000256" key="4">
    <source>
        <dbReference type="ARBA" id="ARBA00022692"/>
    </source>
</evidence>
<keyword evidence="7 9" id="KW-0479">Metal-binding</keyword>
<feature type="transmembrane region" description="Helical" evidence="7">
    <location>
        <begin position="325"/>
        <end position="348"/>
    </location>
</feature>
<feature type="binding site" evidence="9">
    <location>
        <position position="227"/>
    </location>
    <ligand>
        <name>Mg(2+)</name>
        <dbReference type="ChEBI" id="CHEBI:18420"/>
    </ligand>
</feature>
<name>A0A6G9YP17_9NOCA</name>
<evidence type="ECO:0000256" key="7">
    <source>
        <dbReference type="HAMAP-Rule" id="MF_00038"/>
    </source>
</evidence>
<dbReference type="Proteomes" id="UP000503540">
    <property type="component" value="Chromosome"/>
</dbReference>
<dbReference type="GO" id="GO:0071555">
    <property type="term" value="P:cell wall organization"/>
    <property type="evidence" value="ECO:0007669"/>
    <property type="project" value="UniProtKB-KW"/>
</dbReference>
<feature type="binding site" evidence="9">
    <location>
        <position position="304"/>
    </location>
    <ligand>
        <name>Mg(2+)</name>
        <dbReference type="ChEBI" id="CHEBI:18420"/>
    </ligand>
</feature>
<keyword evidence="3 7" id="KW-0808">Transferase</keyword>
<dbReference type="AlphaFoldDB" id="A0A6G9YP17"/>
<sequence length="403" mass="42952">MRPLLAPITAHATLSDRAPASYASITFMAFVPCAGPRGSVADRGRMRQILFAVAIALTVSITLTPLLVRLFNRAKMGQEIRAEGPASHHAKRGTPTMGGIAILAGMWSGYLGSHLIGVRYDAPGVTASGLLVLGLATAMGLVGFLDDFIKLYKQRNLGLTAKGKYIGQFGAAIIFGILALRFPDSTGLTPASRHISIIRDLSWLSLIPVLFVLWVCFLVAAWSNAVNITDGLDGLAAGSMALTLGAYVLITFWQYVNACTTRPGAGCYTVRDPLDLALICAATAAACVGFLWWNAAPAKIFMGDTGSLALGGLLAGLSITTRTELLMVVIGALFCAEILSVLLQIVVFRKTGRRLFRIAPMHHHFELSSWPETTVSIRFWLLAGLSAAAGLMLFYGEHLSVTG</sequence>
<comment type="subcellular location">
    <subcellularLocation>
        <location evidence="7">Cell membrane</location>
        <topology evidence="7">Multi-pass membrane protein</topology>
    </subcellularLocation>
    <subcellularLocation>
        <location evidence="1">Membrane</location>
        <topology evidence="1">Multi-pass membrane protein</topology>
    </subcellularLocation>
</comment>
<dbReference type="InterPro" id="IPR003524">
    <property type="entry name" value="PNAcMuramoyl-5peptid_Trfase"/>
</dbReference>
<feature type="transmembrane region" description="Helical" evidence="7">
    <location>
        <begin position="300"/>
        <end position="319"/>
    </location>
</feature>
<dbReference type="GO" id="GO:0008360">
    <property type="term" value="P:regulation of cell shape"/>
    <property type="evidence" value="ECO:0007669"/>
    <property type="project" value="UniProtKB-KW"/>
</dbReference>
<comment type="cofactor">
    <cofactor evidence="7 9">
        <name>Mg(2+)</name>
        <dbReference type="ChEBI" id="CHEBI:18420"/>
    </cofactor>
</comment>
<comment type="catalytic activity">
    <reaction evidence="7">
        <text>UDP-N-acetyl-alpha-D-muramoyl-L-alanyl-gamma-D-glutamyl-meso-2,6-diaminopimeloyl-D-alanyl-D-alanine + di-trans,octa-cis-undecaprenyl phosphate = di-trans,octa-cis-undecaprenyl diphospho-N-acetyl-alpha-D-muramoyl-L-alanyl-D-glutamyl-meso-2,6-diaminopimeloyl-D-alanyl-D-alanine + UMP</text>
        <dbReference type="Rhea" id="RHEA:28386"/>
        <dbReference type="ChEBI" id="CHEBI:57865"/>
        <dbReference type="ChEBI" id="CHEBI:60392"/>
        <dbReference type="ChEBI" id="CHEBI:61386"/>
        <dbReference type="ChEBI" id="CHEBI:61387"/>
        <dbReference type="EC" id="2.7.8.13"/>
    </reaction>
</comment>
<keyword evidence="5 7" id="KW-1133">Transmembrane helix</keyword>
<accession>A0A6G9YP17</accession>
<dbReference type="GO" id="GO:0046872">
    <property type="term" value="F:metal ion binding"/>
    <property type="evidence" value="ECO:0007669"/>
    <property type="project" value="UniProtKB-KW"/>
</dbReference>
<evidence type="ECO:0000313" key="10">
    <source>
        <dbReference type="EMBL" id="QIS14931.1"/>
    </source>
</evidence>
<proteinExistence type="inferred from homology"/>
<dbReference type="GO" id="GO:0008963">
    <property type="term" value="F:phospho-N-acetylmuramoyl-pentapeptide-transferase activity"/>
    <property type="evidence" value="ECO:0007669"/>
    <property type="project" value="UniProtKB-UniRule"/>
</dbReference>
<dbReference type="PROSITE" id="PS01348">
    <property type="entry name" value="MRAY_2"/>
    <property type="match status" value="1"/>
</dbReference>
<dbReference type="InterPro" id="IPR000715">
    <property type="entry name" value="Glycosyl_transferase_4"/>
</dbReference>
<dbReference type="PANTHER" id="PTHR22926">
    <property type="entry name" value="PHOSPHO-N-ACETYLMURAMOYL-PENTAPEPTIDE-TRANSFERASE"/>
    <property type="match status" value="1"/>
</dbReference>
<evidence type="ECO:0000256" key="2">
    <source>
        <dbReference type="ARBA" id="ARBA00005583"/>
    </source>
</evidence>
<evidence type="ECO:0000313" key="11">
    <source>
        <dbReference type="Proteomes" id="UP000503540"/>
    </source>
</evidence>
<keyword evidence="7" id="KW-1003">Cell membrane</keyword>
<dbReference type="PANTHER" id="PTHR22926:SF5">
    <property type="entry name" value="PHOSPHO-N-ACETYLMURAMOYL-PENTAPEPTIDE-TRANSFERASE HOMOLOG"/>
    <property type="match status" value="1"/>
</dbReference>
<evidence type="ECO:0000256" key="8">
    <source>
        <dbReference type="NCBIfam" id="TIGR00445"/>
    </source>
</evidence>
<dbReference type="InterPro" id="IPR018480">
    <property type="entry name" value="PNAcMuramoyl-5peptid_Trfase_CS"/>
</dbReference>
<feature type="transmembrane region" description="Helical" evidence="7">
    <location>
        <begin position="93"/>
        <end position="112"/>
    </location>
</feature>
<keyword evidence="6 7" id="KW-0472">Membrane</keyword>
<feature type="transmembrane region" description="Helical" evidence="7">
    <location>
        <begin position="49"/>
        <end position="72"/>
    </location>
</feature>
<comment type="function">
    <text evidence="7">Catalyzes the initial step of the lipid cycle reactions in the biosynthesis of the cell wall peptidoglycan: transfers peptidoglycan precursor phospho-MurNAc-pentapeptide from UDP-MurNAc-pentapeptide onto the lipid carrier undecaprenyl phosphate, yielding undecaprenyl-pyrophosphoryl-MurNAc-pentapeptide, known as lipid I.</text>
</comment>
<gene>
    <name evidence="7" type="primary">mraY</name>
    <name evidence="10" type="ORF">F5544_35500</name>
</gene>
<keyword evidence="7 9" id="KW-0460">Magnesium</keyword>
<feature type="transmembrane region" description="Helical" evidence="7">
    <location>
        <begin position="234"/>
        <end position="256"/>
    </location>
</feature>
<dbReference type="UniPathway" id="UPA00219"/>
<dbReference type="KEGG" id="nah:F5544_35500"/>
<keyword evidence="7" id="KW-0131">Cell cycle</keyword>
<feature type="transmembrane region" description="Helical" evidence="7">
    <location>
        <begin position="124"/>
        <end position="145"/>
    </location>
</feature>
<dbReference type="HAMAP" id="MF_00038">
    <property type="entry name" value="MraY"/>
    <property type="match status" value="1"/>
</dbReference>
<keyword evidence="7" id="KW-0133">Cell shape</keyword>
<dbReference type="NCBIfam" id="TIGR00445">
    <property type="entry name" value="mraY"/>
    <property type="match status" value="1"/>
</dbReference>
<feature type="transmembrane region" description="Helical" evidence="7">
    <location>
        <begin position="276"/>
        <end position="293"/>
    </location>
</feature>
<comment type="pathway">
    <text evidence="7">Cell wall biogenesis; peptidoglycan biosynthesis.</text>
</comment>
<comment type="similarity">
    <text evidence="2 7">Belongs to the glycosyltransferase 4 family. MraY subfamily.</text>
</comment>
<evidence type="ECO:0000256" key="3">
    <source>
        <dbReference type="ARBA" id="ARBA00022679"/>
    </source>
</evidence>
<dbReference type="EMBL" id="CP046172">
    <property type="protein sequence ID" value="QIS14931.1"/>
    <property type="molecule type" value="Genomic_DNA"/>
</dbReference>
<protein>
    <recommendedName>
        <fullName evidence="7 8">Phospho-N-acetylmuramoyl-pentapeptide-transferase</fullName>
        <ecNumber evidence="7 8">2.7.8.13</ecNumber>
    </recommendedName>
    <alternativeName>
        <fullName evidence="7">UDP-MurNAc-pentapeptide phosphotransferase</fullName>
    </alternativeName>
</protein>
<dbReference type="EC" id="2.7.8.13" evidence="7 8"/>
<evidence type="ECO:0000256" key="6">
    <source>
        <dbReference type="ARBA" id="ARBA00023136"/>
    </source>
</evidence>
<keyword evidence="7" id="KW-0573">Peptidoglycan synthesis</keyword>
<dbReference type="CDD" id="cd06852">
    <property type="entry name" value="GT_MraY"/>
    <property type="match status" value="1"/>
</dbReference>
<keyword evidence="4 7" id="KW-0812">Transmembrane</keyword>
<keyword evidence="7" id="KW-0132">Cell division</keyword>
<dbReference type="GO" id="GO:0009252">
    <property type="term" value="P:peptidoglycan biosynthetic process"/>
    <property type="evidence" value="ECO:0007669"/>
    <property type="project" value="UniProtKB-UniRule"/>
</dbReference>
<evidence type="ECO:0000256" key="5">
    <source>
        <dbReference type="ARBA" id="ARBA00022989"/>
    </source>
</evidence>
<feature type="transmembrane region" description="Helical" evidence="7">
    <location>
        <begin position="203"/>
        <end position="222"/>
    </location>
</feature>
<dbReference type="GO" id="GO:0051301">
    <property type="term" value="P:cell division"/>
    <property type="evidence" value="ECO:0007669"/>
    <property type="project" value="UniProtKB-KW"/>
</dbReference>
<dbReference type="PROSITE" id="PS01347">
    <property type="entry name" value="MRAY_1"/>
    <property type="match status" value="1"/>
</dbReference>
<reference evidence="10 11" key="1">
    <citation type="journal article" date="2019" name="ACS Chem. Biol.">
        <title>Identification and Mobilization of a Cryptic Antibiotic Biosynthesis Gene Locus from a Human-Pathogenic Nocardia Isolate.</title>
        <authorList>
            <person name="Herisse M."/>
            <person name="Ishida K."/>
            <person name="Porter J.L."/>
            <person name="Howden B."/>
            <person name="Hertweck C."/>
            <person name="Stinear T.P."/>
            <person name="Pidot S.J."/>
        </authorList>
    </citation>
    <scope>NUCLEOTIDE SEQUENCE [LARGE SCALE GENOMIC DNA]</scope>
    <source>
        <strain evidence="10 11">AUSMDU00012717</strain>
    </source>
</reference>
<organism evidence="10 11">
    <name type="scientific">Nocardia arthritidis</name>
    <dbReference type="NCBI Taxonomy" id="228602"/>
    <lineage>
        <taxon>Bacteria</taxon>
        <taxon>Bacillati</taxon>
        <taxon>Actinomycetota</taxon>
        <taxon>Actinomycetes</taxon>
        <taxon>Mycobacteriales</taxon>
        <taxon>Nocardiaceae</taxon>
        <taxon>Nocardia</taxon>
    </lineage>
</organism>
<feature type="transmembrane region" description="Helical" evidence="7">
    <location>
        <begin position="377"/>
        <end position="396"/>
    </location>
</feature>
<dbReference type="Pfam" id="PF00953">
    <property type="entry name" value="Glycos_transf_4"/>
    <property type="match status" value="1"/>
</dbReference>
<dbReference type="Pfam" id="PF10555">
    <property type="entry name" value="MraY_sig1"/>
    <property type="match status" value="1"/>
</dbReference>
<evidence type="ECO:0000256" key="1">
    <source>
        <dbReference type="ARBA" id="ARBA00004141"/>
    </source>
</evidence>
<keyword evidence="7" id="KW-0961">Cell wall biogenesis/degradation</keyword>
<feature type="transmembrane region" description="Helical" evidence="7">
    <location>
        <begin position="165"/>
        <end position="183"/>
    </location>
</feature>
<evidence type="ECO:0000256" key="9">
    <source>
        <dbReference type="PIRSR" id="PIRSR600715-1"/>
    </source>
</evidence>